<evidence type="ECO:0000313" key="1">
    <source>
        <dbReference type="EMBL" id="CAX21947.1"/>
    </source>
</evidence>
<dbReference type="KEGG" id="mdi:METDI0282"/>
<dbReference type="EMBL" id="FP103042">
    <property type="protein sequence ID" value="CAX21947.1"/>
    <property type="molecule type" value="Genomic_DNA"/>
</dbReference>
<dbReference type="AlphaFoldDB" id="C7C818"/>
<dbReference type="HOGENOM" id="CLU_2771132_0_0_5"/>
<proteinExistence type="predicted"/>
<name>C7C818_METED</name>
<sequence length="69" mass="7420">MRSAPLPGAGACRGGSWQCLRVGEALQSSEPVWSGLQSHWREPLLRQAPEQWRCAALAGSTRVRFASGG</sequence>
<dbReference type="Proteomes" id="UP000008070">
    <property type="component" value="Chromosome"/>
</dbReference>
<reference evidence="2" key="1">
    <citation type="journal article" date="2009" name="PLoS ONE">
        <title>Methylobacterium genome sequences: a reference blueprint to investigate microbial metabolism of C1 compounds from natural and industrial sources.</title>
        <authorList>
            <person name="Vuilleumier S."/>
            <person name="Chistoserdova L."/>
            <person name="Lee M.-C."/>
            <person name="Bringel F."/>
            <person name="Lajus A."/>
            <person name="Zhou Y."/>
            <person name="Gourion B."/>
            <person name="Barbe V."/>
            <person name="Chang J."/>
            <person name="Cruveiller S."/>
            <person name="Dossat C."/>
            <person name="Gillett W."/>
            <person name="Gruffaz C."/>
            <person name="Haugen E."/>
            <person name="Hourcade E."/>
            <person name="Levy R."/>
            <person name="Mangenot S."/>
            <person name="Muller E."/>
            <person name="Nadalig T."/>
            <person name="Pagni M."/>
            <person name="Penny C."/>
            <person name="Peyraud R."/>
            <person name="Robinson D.G."/>
            <person name="Roche D."/>
            <person name="Rouy Z."/>
            <person name="Saenampechek C."/>
            <person name="Salvignol G."/>
            <person name="Vallenet D."/>
            <person name="Wu Z."/>
            <person name="Marx C.J."/>
            <person name="Vorholt J.A."/>
            <person name="Olson M.V."/>
            <person name="Kaul R."/>
            <person name="Weissenbach J."/>
            <person name="Medigue C."/>
            <person name="Lidstrom M.E."/>
        </authorList>
    </citation>
    <scope>NUCLEOTIDE SEQUENCE [LARGE SCALE GENOMIC DNA]</scope>
    <source>
        <strain evidence="2">DSM 6343 / CIP 106787 / DM4</strain>
    </source>
</reference>
<evidence type="ECO:0000313" key="2">
    <source>
        <dbReference type="Proteomes" id="UP000008070"/>
    </source>
</evidence>
<protein>
    <submittedName>
        <fullName evidence="1">Uncharacterized protein</fullName>
    </submittedName>
</protein>
<accession>C7C818</accession>
<organism evidence="1 2">
    <name type="scientific">Methylorubrum extorquens (strain DSM 6343 / CIP 106787 / DM4)</name>
    <name type="common">Methylobacterium extorquens</name>
    <dbReference type="NCBI Taxonomy" id="661410"/>
    <lineage>
        <taxon>Bacteria</taxon>
        <taxon>Pseudomonadati</taxon>
        <taxon>Pseudomonadota</taxon>
        <taxon>Alphaproteobacteria</taxon>
        <taxon>Hyphomicrobiales</taxon>
        <taxon>Methylobacteriaceae</taxon>
        <taxon>Methylorubrum</taxon>
    </lineage>
</organism>
<gene>
    <name evidence="1" type="ORF">METD_I0282</name>
</gene>